<evidence type="ECO:0000256" key="2">
    <source>
        <dbReference type="ARBA" id="ARBA00022691"/>
    </source>
</evidence>
<name>A0ABP7T4V2_9SPHN</name>
<dbReference type="InterPro" id="IPR013785">
    <property type="entry name" value="Aldolase_TIM"/>
</dbReference>
<keyword evidence="3" id="KW-0479">Metal-binding</keyword>
<gene>
    <name evidence="6" type="ORF">GCM10022280_21890</name>
</gene>
<organism evidence="6 7">
    <name type="scientific">Sphingomonas swuensis</name>
    <dbReference type="NCBI Taxonomy" id="977800"/>
    <lineage>
        <taxon>Bacteria</taxon>
        <taxon>Pseudomonadati</taxon>
        <taxon>Pseudomonadota</taxon>
        <taxon>Alphaproteobacteria</taxon>
        <taxon>Sphingomonadales</taxon>
        <taxon>Sphingomonadaceae</taxon>
        <taxon>Sphingomonas</taxon>
    </lineage>
</organism>
<dbReference type="CDD" id="cd01335">
    <property type="entry name" value="Radical_SAM"/>
    <property type="match status" value="1"/>
</dbReference>
<accession>A0ABP7T4V2</accession>
<comment type="cofactor">
    <cofactor evidence="1">
        <name>[4Fe-4S] cluster</name>
        <dbReference type="ChEBI" id="CHEBI:49883"/>
    </cofactor>
</comment>
<keyword evidence="2" id="KW-0949">S-adenosyl-L-methionine</keyword>
<keyword evidence="4" id="KW-0408">Iron</keyword>
<evidence type="ECO:0000256" key="4">
    <source>
        <dbReference type="ARBA" id="ARBA00023004"/>
    </source>
</evidence>
<dbReference type="Gene3D" id="3.20.20.70">
    <property type="entry name" value="Aldolase class I"/>
    <property type="match status" value="1"/>
</dbReference>
<dbReference type="InterPro" id="IPR007197">
    <property type="entry name" value="rSAM"/>
</dbReference>
<evidence type="ECO:0000256" key="1">
    <source>
        <dbReference type="ARBA" id="ARBA00001966"/>
    </source>
</evidence>
<evidence type="ECO:0000256" key="3">
    <source>
        <dbReference type="ARBA" id="ARBA00022723"/>
    </source>
</evidence>
<dbReference type="InterPro" id="IPR058240">
    <property type="entry name" value="rSAM_sf"/>
</dbReference>
<evidence type="ECO:0000313" key="6">
    <source>
        <dbReference type="EMBL" id="GAA4020981.1"/>
    </source>
</evidence>
<dbReference type="SFLD" id="SFLDS00029">
    <property type="entry name" value="Radical_SAM"/>
    <property type="match status" value="1"/>
</dbReference>
<evidence type="ECO:0000256" key="5">
    <source>
        <dbReference type="ARBA" id="ARBA00023014"/>
    </source>
</evidence>
<keyword evidence="5" id="KW-0411">Iron-sulfur</keyword>
<dbReference type="Pfam" id="PF13353">
    <property type="entry name" value="Fer4_12"/>
    <property type="match status" value="1"/>
</dbReference>
<dbReference type="EMBL" id="BAABBQ010000001">
    <property type="protein sequence ID" value="GAA4020981.1"/>
    <property type="molecule type" value="Genomic_DNA"/>
</dbReference>
<comment type="caution">
    <text evidence="6">The sequence shown here is derived from an EMBL/GenBank/DDBJ whole genome shotgun (WGS) entry which is preliminary data.</text>
</comment>
<dbReference type="SUPFAM" id="SSF102114">
    <property type="entry name" value="Radical SAM enzymes"/>
    <property type="match status" value="1"/>
</dbReference>
<protein>
    <submittedName>
        <fullName evidence="6">Uncharacterized protein</fullName>
    </submittedName>
</protein>
<evidence type="ECO:0000313" key="7">
    <source>
        <dbReference type="Proteomes" id="UP001500235"/>
    </source>
</evidence>
<dbReference type="Proteomes" id="UP001500235">
    <property type="component" value="Unassembled WGS sequence"/>
</dbReference>
<proteinExistence type="predicted"/>
<keyword evidence="7" id="KW-1185">Reference proteome</keyword>
<reference evidence="7" key="1">
    <citation type="journal article" date="2019" name="Int. J. Syst. Evol. Microbiol.">
        <title>The Global Catalogue of Microorganisms (GCM) 10K type strain sequencing project: providing services to taxonomists for standard genome sequencing and annotation.</title>
        <authorList>
            <consortium name="The Broad Institute Genomics Platform"/>
            <consortium name="The Broad Institute Genome Sequencing Center for Infectious Disease"/>
            <person name="Wu L."/>
            <person name="Ma J."/>
        </authorList>
    </citation>
    <scope>NUCLEOTIDE SEQUENCE [LARGE SCALE GENOMIC DNA]</scope>
    <source>
        <strain evidence="7">JCM 17563</strain>
    </source>
</reference>
<sequence length="165" mass="17585">MVWTQGCALACEGCFNPDSHAKANGEIIEVPALARQVNASARASGLRGLTLSGGEPLAQARAVAHLLDRLDPALDVLLFTGHELAEIRRSSVMRAVIARCDAVLAGRYSAANDHPFAGKSLLLRGGRIRADELTPHHIIELVVGTGPNATVTGYPRRKTWTSTKN</sequence>